<proteinExistence type="predicted"/>
<keyword evidence="2" id="KW-1185">Reference proteome</keyword>
<sequence>MTRADWPRLPGVLIQIALDHQRNHAEELRRAAEMRRNGARLERWYHRGGPERRLDEVIERQGAITPW</sequence>
<dbReference type="RefSeq" id="WP_109679614.1">
    <property type="nucleotide sequence ID" value="NZ_CP086615.1"/>
</dbReference>
<dbReference type="Proteomes" id="UP000245474">
    <property type="component" value="Unassembled WGS sequence"/>
</dbReference>
<reference evidence="1 2" key="1">
    <citation type="submission" date="2018-05" db="EMBL/GenBank/DDBJ databases">
        <title>Spiribacter halobius sp. nov., a moderately halophilic bacterium isolated from marine solar saltern.</title>
        <authorList>
            <person name="Zheng W.-S."/>
            <person name="Lu D.-C."/>
            <person name="Du Z.-J."/>
        </authorList>
    </citation>
    <scope>NUCLEOTIDE SEQUENCE [LARGE SCALE GENOMIC DNA]</scope>
    <source>
        <strain evidence="1 2">E85</strain>
    </source>
</reference>
<name>A0A2U2MY75_9GAMM</name>
<evidence type="ECO:0000313" key="1">
    <source>
        <dbReference type="EMBL" id="PWG61742.1"/>
    </source>
</evidence>
<organism evidence="1 2">
    <name type="scientific">Sediminicurvatus halobius</name>
    <dbReference type="NCBI Taxonomy" id="2182432"/>
    <lineage>
        <taxon>Bacteria</taxon>
        <taxon>Pseudomonadati</taxon>
        <taxon>Pseudomonadota</taxon>
        <taxon>Gammaproteobacteria</taxon>
        <taxon>Chromatiales</taxon>
        <taxon>Ectothiorhodospiraceae</taxon>
        <taxon>Sediminicurvatus</taxon>
    </lineage>
</organism>
<gene>
    <name evidence="1" type="ORF">DEM34_14850</name>
</gene>
<dbReference type="EMBL" id="QFFI01000027">
    <property type="protein sequence ID" value="PWG61742.1"/>
    <property type="molecule type" value="Genomic_DNA"/>
</dbReference>
<comment type="caution">
    <text evidence="1">The sequence shown here is derived from an EMBL/GenBank/DDBJ whole genome shotgun (WGS) entry which is preliminary data.</text>
</comment>
<evidence type="ECO:0000313" key="2">
    <source>
        <dbReference type="Proteomes" id="UP000245474"/>
    </source>
</evidence>
<accession>A0A2U2MY75</accession>
<dbReference type="AlphaFoldDB" id="A0A2U2MY75"/>
<protein>
    <submittedName>
        <fullName evidence="1">Uncharacterized protein</fullName>
    </submittedName>
</protein>